<dbReference type="Proteomes" id="UP001497680">
    <property type="component" value="Unassembled WGS sequence"/>
</dbReference>
<evidence type="ECO:0000313" key="2">
    <source>
        <dbReference type="Proteomes" id="UP001497680"/>
    </source>
</evidence>
<organism evidence="1 2">
    <name type="scientific">Hypoxylon rubiginosum</name>
    <dbReference type="NCBI Taxonomy" id="110542"/>
    <lineage>
        <taxon>Eukaryota</taxon>
        <taxon>Fungi</taxon>
        <taxon>Dikarya</taxon>
        <taxon>Ascomycota</taxon>
        <taxon>Pezizomycotina</taxon>
        <taxon>Sordariomycetes</taxon>
        <taxon>Xylariomycetidae</taxon>
        <taxon>Xylariales</taxon>
        <taxon>Hypoxylaceae</taxon>
        <taxon>Hypoxylon</taxon>
    </lineage>
</organism>
<keyword evidence="2" id="KW-1185">Reference proteome</keyword>
<proteinExistence type="predicted"/>
<evidence type="ECO:0000313" key="1">
    <source>
        <dbReference type="EMBL" id="KAI6083677.1"/>
    </source>
</evidence>
<sequence length="348" mass="37048">MPMASPQNKGTILVTGGGGYVGGQIVREALESGFNVRLTARSASSADRSVARFPAYAAQLSTAVIPDMTVPESYESSFADGAITGIIHAASPFVLDPQDNVRDLLDPAIKGATAVLDAALRYGGGKVTRVVATSSFAAVKDLSQGKRVGYTYSEKDWNPVSFKEAAVANGVVAYCASKALAERAMWDWMATHKSEITFTLATICPPWVFGPYASALRATKSGLSESVQLLNNMIDADAVPAFDFGGYADSREVAAAHVRALEVPEAAGKRFLVGQDFRYQAAADIARETVPELKTRLPVGNPGEWEDAYHVDGSLATRVLGLKYGTLRDTVTDTYVQLLKAREIEAAA</sequence>
<protein>
    <submittedName>
        <fullName evidence="1">NAD(P)-binding protein</fullName>
    </submittedName>
</protein>
<name>A0ACC0CTD7_9PEZI</name>
<accession>A0ACC0CTD7</accession>
<dbReference type="EMBL" id="MU394348">
    <property type="protein sequence ID" value="KAI6083677.1"/>
    <property type="molecule type" value="Genomic_DNA"/>
</dbReference>
<comment type="caution">
    <text evidence="1">The sequence shown here is derived from an EMBL/GenBank/DDBJ whole genome shotgun (WGS) entry which is preliminary data.</text>
</comment>
<reference evidence="1 2" key="1">
    <citation type="journal article" date="2022" name="New Phytol.">
        <title>Ecological generalism drives hyperdiversity of secondary metabolite gene clusters in xylarialean endophytes.</title>
        <authorList>
            <person name="Franco M.E.E."/>
            <person name="Wisecaver J.H."/>
            <person name="Arnold A.E."/>
            <person name="Ju Y.M."/>
            <person name="Slot J.C."/>
            <person name="Ahrendt S."/>
            <person name="Moore L.P."/>
            <person name="Eastman K.E."/>
            <person name="Scott K."/>
            <person name="Konkel Z."/>
            <person name="Mondo S.J."/>
            <person name="Kuo A."/>
            <person name="Hayes R.D."/>
            <person name="Haridas S."/>
            <person name="Andreopoulos B."/>
            <person name="Riley R."/>
            <person name="LaButti K."/>
            <person name="Pangilinan J."/>
            <person name="Lipzen A."/>
            <person name="Amirebrahimi M."/>
            <person name="Yan J."/>
            <person name="Adam C."/>
            <person name="Keymanesh K."/>
            <person name="Ng V."/>
            <person name="Louie K."/>
            <person name="Northen T."/>
            <person name="Drula E."/>
            <person name="Henrissat B."/>
            <person name="Hsieh H.M."/>
            <person name="Youens-Clark K."/>
            <person name="Lutzoni F."/>
            <person name="Miadlikowska J."/>
            <person name="Eastwood D.C."/>
            <person name="Hamelin R.C."/>
            <person name="Grigoriev I.V."/>
            <person name="U'Ren J.M."/>
        </authorList>
    </citation>
    <scope>NUCLEOTIDE SEQUENCE [LARGE SCALE GENOMIC DNA]</scope>
    <source>
        <strain evidence="1 2">ER1909</strain>
    </source>
</reference>
<gene>
    <name evidence="1" type="ORF">F4821DRAFT_184499</name>
</gene>